<feature type="binding site" evidence="6">
    <location>
        <position position="494"/>
    </location>
    <ligand>
        <name>Fe cation</name>
        <dbReference type="ChEBI" id="CHEBI:24875"/>
        <note>catalytic</note>
    </ligand>
</feature>
<feature type="compositionally biased region" description="Gly residues" evidence="7">
    <location>
        <begin position="303"/>
        <end position="314"/>
    </location>
</feature>
<evidence type="ECO:0000256" key="2">
    <source>
        <dbReference type="ARBA" id="ARBA00022723"/>
    </source>
</evidence>
<dbReference type="PANTHER" id="PTHR16557:SF11">
    <property type="entry name" value="ALPHA-KETOGLUTARATE-DEPENDENT DIOXYGENASE ALKB"/>
    <property type="match status" value="1"/>
</dbReference>
<evidence type="ECO:0000313" key="9">
    <source>
        <dbReference type="EMBL" id="GLC59709.1"/>
    </source>
</evidence>
<keyword evidence="5 6" id="KW-0408">Iron</keyword>
<dbReference type="InterPro" id="IPR037151">
    <property type="entry name" value="AlkB-like_sf"/>
</dbReference>
<comment type="caution">
    <text evidence="9">The sequence shown here is derived from an EMBL/GenBank/DDBJ whole genome shotgun (WGS) entry which is preliminary data.</text>
</comment>
<dbReference type="InterPro" id="IPR005123">
    <property type="entry name" value="Oxoglu/Fe-dep_dioxygenase_dom"/>
</dbReference>
<protein>
    <recommendedName>
        <fullName evidence="8">Fe2OG dioxygenase domain-containing protein</fullName>
    </recommendedName>
</protein>
<dbReference type="InterPro" id="IPR004574">
    <property type="entry name" value="Alkb"/>
</dbReference>
<reference evidence="9 10" key="1">
    <citation type="journal article" date="2023" name="Commun. Biol.">
        <title>Reorganization of the ancestral sex-determining regions during the evolution of trioecy in Pleodorina starrii.</title>
        <authorList>
            <person name="Takahashi K."/>
            <person name="Suzuki S."/>
            <person name="Kawai-Toyooka H."/>
            <person name="Yamamoto K."/>
            <person name="Hamaji T."/>
            <person name="Ootsuki R."/>
            <person name="Yamaguchi H."/>
            <person name="Kawachi M."/>
            <person name="Higashiyama T."/>
            <person name="Nozaki H."/>
        </authorList>
    </citation>
    <scope>NUCLEOTIDE SEQUENCE [LARGE SCALE GENOMIC DNA]</scope>
    <source>
        <strain evidence="9 10">NIES-4479</strain>
    </source>
</reference>
<feature type="binding site" evidence="6">
    <location>
        <position position="550"/>
    </location>
    <ligand>
        <name>Fe cation</name>
        <dbReference type="ChEBI" id="CHEBI:24875"/>
        <note>catalytic</note>
    </ligand>
</feature>
<dbReference type="Pfam" id="PF13532">
    <property type="entry name" value="2OG-FeII_Oxy_2"/>
    <property type="match status" value="1"/>
</dbReference>
<evidence type="ECO:0000256" key="3">
    <source>
        <dbReference type="ARBA" id="ARBA00022964"/>
    </source>
</evidence>
<dbReference type="AlphaFoldDB" id="A0A9W6BWT5"/>
<dbReference type="Proteomes" id="UP001165080">
    <property type="component" value="Unassembled WGS sequence"/>
</dbReference>
<dbReference type="PANTHER" id="PTHR16557">
    <property type="entry name" value="ALKYLATED DNA REPAIR PROTEIN ALKB-RELATED"/>
    <property type="match status" value="1"/>
</dbReference>
<keyword evidence="4" id="KW-0560">Oxidoreductase</keyword>
<dbReference type="GO" id="GO:0035515">
    <property type="term" value="F:oxidative RNA demethylase activity"/>
    <property type="evidence" value="ECO:0007669"/>
    <property type="project" value="TreeGrafter"/>
</dbReference>
<feature type="region of interest" description="Disordered" evidence="7">
    <location>
        <begin position="278"/>
        <end position="314"/>
    </location>
</feature>
<dbReference type="SUPFAM" id="SSF51197">
    <property type="entry name" value="Clavaminate synthase-like"/>
    <property type="match status" value="1"/>
</dbReference>
<accession>A0A9W6BWT5</accession>
<evidence type="ECO:0000256" key="4">
    <source>
        <dbReference type="ARBA" id="ARBA00023002"/>
    </source>
</evidence>
<dbReference type="InterPro" id="IPR027450">
    <property type="entry name" value="AlkB-like"/>
</dbReference>
<keyword evidence="10" id="KW-1185">Reference proteome</keyword>
<evidence type="ECO:0000256" key="7">
    <source>
        <dbReference type="SAM" id="MobiDB-lite"/>
    </source>
</evidence>
<dbReference type="GO" id="GO:0035516">
    <property type="term" value="F:broad specificity oxidative DNA demethylase activity"/>
    <property type="evidence" value="ECO:0007669"/>
    <property type="project" value="TreeGrafter"/>
</dbReference>
<sequence>MDGMQYKDVGAEDEGVSTQTAFREAEKKYQLFRERIMKMKRTKKRAGKLRTRPIDMSEVLDLHGRPSDLLPAGVLRHIVQGYDGPVYTFARHPGLVFMPGALPPPQRLELTTAALMDYPEPPARTNHALHYGPLPGLWRAAQMGLRLNWGRRDVEQPAGCGGQACGHSPARPQPCHSIAAAPQDPAGSLGAGLAAAVAALSLFDPDQNLEYKTVLNPDPDTETSGSRSGAGGAGSGGCSAPGQGDGREQGQGRPCCSGPRGTGEAQMLCSGGGAWLAGEASQQQQRGDPDPDLASLGTAGSRGRCGAGEAGGGADSAAALQAADLPGEDVAQGAGRNGDGCSSSCCSRRSSSSSGAAAAAAGWRSHRSSGSGSDCVGAAAEKAPAFEECWSADGPGPPAEQLLRRLRWATLGPQFEWTERRYDFTGVFRPLPPSLETLAKQLAAVVERLQDAGLEVLPAAGRAWRGAGPAADGGYKPDAAIVNYYQQGDVLGGHLDDVERDMAQPIVSVSLGCPAIFLMGGPTKHHPPSAILVRDGDVMVLAGEARRCYHGVPRILEAEPCGHGCGEGSGGGQKAAEGGGGAPVGTYTRCARINISIRAVA</sequence>
<proteinExistence type="inferred from homology"/>
<organism evidence="9 10">
    <name type="scientific">Pleodorina starrii</name>
    <dbReference type="NCBI Taxonomy" id="330485"/>
    <lineage>
        <taxon>Eukaryota</taxon>
        <taxon>Viridiplantae</taxon>
        <taxon>Chlorophyta</taxon>
        <taxon>core chlorophytes</taxon>
        <taxon>Chlorophyceae</taxon>
        <taxon>CS clade</taxon>
        <taxon>Chlamydomonadales</taxon>
        <taxon>Volvocaceae</taxon>
        <taxon>Pleodorina</taxon>
    </lineage>
</organism>
<dbReference type="Gene3D" id="2.60.120.590">
    <property type="entry name" value="Alpha-ketoglutarate-dependent dioxygenase AlkB-like"/>
    <property type="match status" value="1"/>
</dbReference>
<gene>
    <name evidence="9" type="primary">PLEST001442</name>
    <name evidence="9" type="ORF">PLESTB_001525200</name>
</gene>
<evidence type="ECO:0000256" key="1">
    <source>
        <dbReference type="ARBA" id="ARBA00007879"/>
    </source>
</evidence>
<dbReference type="GO" id="GO:0035513">
    <property type="term" value="P:oxidative RNA demethylation"/>
    <property type="evidence" value="ECO:0007669"/>
    <property type="project" value="TreeGrafter"/>
</dbReference>
<dbReference type="EMBL" id="BRXU01000029">
    <property type="protein sequence ID" value="GLC59709.1"/>
    <property type="molecule type" value="Genomic_DNA"/>
</dbReference>
<evidence type="ECO:0000313" key="10">
    <source>
        <dbReference type="Proteomes" id="UP001165080"/>
    </source>
</evidence>
<dbReference type="GO" id="GO:0008198">
    <property type="term" value="F:ferrous iron binding"/>
    <property type="evidence" value="ECO:0007669"/>
    <property type="project" value="TreeGrafter"/>
</dbReference>
<keyword evidence="2 6" id="KW-0479">Metal-binding</keyword>
<feature type="region of interest" description="Disordered" evidence="7">
    <location>
        <begin position="211"/>
        <end position="259"/>
    </location>
</feature>
<name>A0A9W6BWT5_9CHLO</name>
<evidence type="ECO:0000256" key="6">
    <source>
        <dbReference type="PIRSR" id="PIRSR604574-2"/>
    </source>
</evidence>
<dbReference type="GO" id="GO:0005737">
    <property type="term" value="C:cytoplasm"/>
    <property type="evidence" value="ECO:0007669"/>
    <property type="project" value="TreeGrafter"/>
</dbReference>
<feature type="compositionally biased region" description="Gly residues" evidence="7">
    <location>
        <begin position="228"/>
        <end position="239"/>
    </location>
</feature>
<comment type="similarity">
    <text evidence="1">Belongs to the alkB family.</text>
</comment>
<keyword evidence="3" id="KW-0223">Dioxygenase</keyword>
<feature type="binding site" evidence="6">
    <location>
        <position position="496"/>
    </location>
    <ligand>
        <name>Fe cation</name>
        <dbReference type="ChEBI" id="CHEBI:24875"/>
        <note>catalytic</note>
    </ligand>
</feature>
<dbReference type="PROSITE" id="PS51471">
    <property type="entry name" value="FE2OG_OXY"/>
    <property type="match status" value="1"/>
</dbReference>
<feature type="domain" description="Fe2OG dioxygenase" evidence="8">
    <location>
        <begin position="476"/>
        <end position="601"/>
    </location>
</feature>
<comment type="cofactor">
    <cofactor evidence="6">
        <name>Fe(2+)</name>
        <dbReference type="ChEBI" id="CHEBI:29033"/>
    </cofactor>
    <text evidence="6">Binds 1 Fe(2+) ion per subunit.</text>
</comment>
<evidence type="ECO:0000256" key="5">
    <source>
        <dbReference type="ARBA" id="ARBA00023004"/>
    </source>
</evidence>
<evidence type="ECO:0000259" key="8">
    <source>
        <dbReference type="PROSITE" id="PS51471"/>
    </source>
</evidence>